<dbReference type="InterPro" id="IPR013976">
    <property type="entry name" value="HDOD"/>
</dbReference>
<gene>
    <name evidence="3" type="ORF">SCD_n01850</name>
</gene>
<dbReference type="SUPFAM" id="SSF109604">
    <property type="entry name" value="HD-domain/PDEase-like"/>
    <property type="match status" value="1"/>
</dbReference>
<evidence type="ECO:0000313" key="4">
    <source>
        <dbReference type="Proteomes" id="UP000015559"/>
    </source>
</evidence>
<proteinExistence type="predicted"/>
<dbReference type="OrthoDB" id="9804751at2"/>
<dbReference type="EMBL" id="AP013066">
    <property type="protein sequence ID" value="BAN35661.1"/>
    <property type="molecule type" value="Genomic_DNA"/>
</dbReference>
<evidence type="ECO:0000259" key="2">
    <source>
        <dbReference type="PROSITE" id="PS51833"/>
    </source>
</evidence>
<accession>S6AHN2</accession>
<dbReference type="PANTHER" id="PTHR33525:SF4">
    <property type="entry name" value="CYCLIC DI-GMP PHOSPHODIESTERASE CDGJ"/>
    <property type="match status" value="1"/>
</dbReference>
<dbReference type="PANTHER" id="PTHR33525">
    <property type="match status" value="1"/>
</dbReference>
<dbReference type="HOGENOM" id="CLU_044951_1_1_4"/>
<sequence>MLGKYLKFIRGGKSGGDKPKAVPPVSSPAVTSSSSLGESIPLLDSIPSGADEEAIDTGHIAADNVVASIPKIETHGQRTNREKLRLKIIGRQPVLDRSQQIIGYELLLRSKVLPTVKEPDAAVRRMQDEALIHCLADLDVDRLLEDKLAFVGISPVMLDSPMLQKLPCKGVVLLVCPDQDTLEDNLLRCRELRSMGYQIALDDFEAKRGLGQFLTLASFIRVDVARFNAIELGKLADRFLDKSSPQLLAKNVETDDDFDACYKMNFHCFEGNYFTRLRPSMPPRVDSDRIRVLELLNKVKSQAEISQLEEGFKHDAMLSYKLLRYINAPVNGFQQQIRSIAHALVILGYKQLYRWLTLLLFTSGKADPRSKALLQNALVRARMTELLGQSKLSPTEREGLFIVGIFSLLDVLLNVPMAQALEQLQLPDPVMAALARREGVYAPFLALAVACEEADQEGIIEHAAACGLDANEVNTAQLKALVWAEEINL</sequence>
<organism evidence="3 4">
    <name type="scientific">Sulfuricella denitrificans (strain DSM 22764 / NBRC 105220 / skB26)</name>
    <dbReference type="NCBI Taxonomy" id="1163617"/>
    <lineage>
        <taxon>Bacteria</taxon>
        <taxon>Pseudomonadati</taxon>
        <taxon>Pseudomonadota</taxon>
        <taxon>Betaproteobacteria</taxon>
        <taxon>Nitrosomonadales</taxon>
        <taxon>Sulfuricellaceae</taxon>
        <taxon>Sulfuricella</taxon>
    </lineage>
</organism>
<dbReference type="Gene3D" id="3.20.20.450">
    <property type="entry name" value="EAL domain"/>
    <property type="match status" value="1"/>
</dbReference>
<dbReference type="SUPFAM" id="SSF141868">
    <property type="entry name" value="EAL domain-like"/>
    <property type="match status" value="1"/>
</dbReference>
<evidence type="ECO:0000313" key="3">
    <source>
        <dbReference type="EMBL" id="BAN35661.1"/>
    </source>
</evidence>
<protein>
    <submittedName>
        <fullName evidence="3">Diguanylate phosphodiesterase</fullName>
    </submittedName>
</protein>
<dbReference type="InterPro" id="IPR052340">
    <property type="entry name" value="RNase_Y/CdgJ"/>
</dbReference>
<dbReference type="InterPro" id="IPR035919">
    <property type="entry name" value="EAL_sf"/>
</dbReference>
<dbReference type="Pfam" id="PF08668">
    <property type="entry name" value="HDOD"/>
    <property type="match status" value="1"/>
</dbReference>
<reference evidence="3 4" key="1">
    <citation type="journal article" date="2012" name="Appl. Environ. Microbiol.">
        <title>Draft genome sequence of a psychrotolerant sulfur-oxidizing bacterium, Sulfuricella denitrificans skB26, and proteomic insights into cold adaptation.</title>
        <authorList>
            <person name="Watanabe T."/>
            <person name="Kojima H."/>
            <person name="Fukui M."/>
        </authorList>
    </citation>
    <scope>NUCLEOTIDE SEQUENCE [LARGE SCALE GENOMIC DNA]</scope>
    <source>
        <strain evidence="4">skB26</strain>
    </source>
</reference>
<dbReference type="RefSeq" id="WP_009204853.1">
    <property type="nucleotide sequence ID" value="NC_022357.1"/>
</dbReference>
<keyword evidence="4" id="KW-1185">Reference proteome</keyword>
<feature type="region of interest" description="Disordered" evidence="1">
    <location>
        <begin position="13"/>
        <end position="36"/>
    </location>
</feature>
<name>S6AHN2_SULDS</name>
<dbReference type="Gene3D" id="1.10.3210.10">
    <property type="entry name" value="Hypothetical protein af1432"/>
    <property type="match status" value="1"/>
</dbReference>
<dbReference type="KEGG" id="sdr:SCD_n01850"/>
<evidence type="ECO:0000256" key="1">
    <source>
        <dbReference type="SAM" id="MobiDB-lite"/>
    </source>
</evidence>
<dbReference type="STRING" id="1163617.SCD_n01850"/>
<dbReference type="eggNOG" id="COG3434">
    <property type="taxonomic scope" value="Bacteria"/>
</dbReference>
<feature type="domain" description="HDOD" evidence="2">
    <location>
        <begin position="282"/>
        <end position="472"/>
    </location>
</feature>
<dbReference type="AlphaFoldDB" id="S6AHN2"/>
<dbReference type="Proteomes" id="UP000015559">
    <property type="component" value="Chromosome"/>
</dbReference>
<dbReference type="PROSITE" id="PS51833">
    <property type="entry name" value="HDOD"/>
    <property type="match status" value="1"/>
</dbReference>